<keyword evidence="5 9" id="KW-1133">Transmembrane helix</keyword>
<keyword evidence="12" id="KW-1185">Reference proteome</keyword>
<gene>
    <name evidence="11" type="ORF">B0I36DRAFT_287860</name>
</gene>
<dbReference type="InterPro" id="IPR036259">
    <property type="entry name" value="MFS_trans_sf"/>
</dbReference>
<dbReference type="PROSITE" id="PS00217">
    <property type="entry name" value="SUGAR_TRANSPORT_2"/>
    <property type="match status" value="1"/>
</dbReference>
<evidence type="ECO:0000259" key="10">
    <source>
        <dbReference type="PROSITE" id="PS50850"/>
    </source>
</evidence>
<comment type="caution">
    <text evidence="11">The sequence shown here is derived from an EMBL/GenBank/DDBJ whole genome shotgun (WGS) entry which is preliminary data.</text>
</comment>
<dbReference type="RefSeq" id="XP_046014369.1">
    <property type="nucleotide sequence ID" value="XM_046151628.1"/>
</dbReference>
<evidence type="ECO:0000256" key="6">
    <source>
        <dbReference type="ARBA" id="ARBA00023136"/>
    </source>
</evidence>
<comment type="catalytic activity">
    <reaction evidence="7">
        <text>myo-inositol(out) + H(+)(out) = myo-inositol(in) + H(+)(in)</text>
        <dbReference type="Rhea" id="RHEA:60364"/>
        <dbReference type="ChEBI" id="CHEBI:15378"/>
        <dbReference type="ChEBI" id="CHEBI:17268"/>
    </reaction>
</comment>
<dbReference type="EMBL" id="JAGTJQ010000004">
    <property type="protein sequence ID" value="KAH7033537.1"/>
    <property type="molecule type" value="Genomic_DNA"/>
</dbReference>
<proteinExistence type="inferred from homology"/>
<feature type="transmembrane region" description="Helical" evidence="9">
    <location>
        <begin position="434"/>
        <end position="456"/>
    </location>
</feature>
<evidence type="ECO:0000256" key="5">
    <source>
        <dbReference type="ARBA" id="ARBA00022989"/>
    </source>
</evidence>
<feature type="transmembrane region" description="Helical" evidence="9">
    <location>
        <begin position="205"/>
        <end position="223"/>
    </location>
</feature>
<name>A0A9P9BVP3_9PEZI</name>
<reference evidence="11" key="1">
    <citation type="journal article" date="2021" name="Nat. Commun.">
        <title>Genetic determinants of endophytism in the Arabidopsis root mycobiome.</title>
        <authorList>
            <person name="Mesny F."/>
            <person name="Miyauchi S."/>
            <person name="Thiergart T."/>
            <person name="Pickel B."/>
            <person name="Atanasova L."/>
            <person name="Karlsson M."/>
            <person name="Huettel B."/>
            <person name="Barry K.W."/>
            <person name="Haridas S."/>
            <person name="Chen C."/>
            <person name="Bauer D."/>
            <person name="Andreopoulos W."/>
            <person name="Pangilinan J."/>
            <person name="LaButti K."/>
            <person name="Riley R."/>
            <person name="Lipzen A."/>
            <person name="Clum A."/>
            <person name="Drula E."/>
            <person name="Henrissat B."/>
            <person name="Kohler A."/>
            <person name="Grigoriev I.V."/>
            <person name="Martin F.M."/>
            <person name="Hacquard S."/>
        </authorList>
    </citation>
    <scope>NUCLEOTIDE SEQUENCE</scope>
    <source>
        <strain evidence="11">MPI-CAGE-CH-0230</strain>
    </source>
</reference>
<evidence type="ECO:0000256" key="2">
    <source>
        <dbReference type="ARBA" id="ARBA00010992"/>
    </source>
</evidence>
<protein>
    <submittedName>
        <fullName evidence="11">Myo-inositol transporter</fullName>
    </submittedName>
</protein>
<dbReference type="GO" id="GO:0016020">
    <property type="term" value="C:membrane"/>
    <property type="evidence" value="ECO:0007669"/>
    <property type="project" value="UniProtKB-SubCell"/>
</dbReference>
<feature type="transmembrane region" description="Helical" evidence="9">
    <location>
        <begin position="468"/>
        <end position="486"/>
    </location>
</feature>
<dbReference type="InterPro" id="IPR003663">
    <property type="entry name" value="Sugar/inositol_transpt"/>
</dbReference>
<dbReference type="InterPro" id="IPR020846">
    <property type="entry name" value="MFS_dom"/>
</dbReference>
<dbReference type="PROSITE" id="PS00216">
    <property type="entry name" value="SUGAR_TRANSPORT_1"/>
    <property type="match status" value="1"/>
</dbReference>
<dbReference type="NCBIfam" id="TIGR00879">
    <property type="entry name" value="SP"/>
    <property type="match status" value="1"/>
</dbReference>
<dbReference type="GO" id="GO:1904679">
    <property type="term" value="P:myo-inositol import across plasma membrane"/>
    <property type="evidence" value="ECO:0007669"/>
    <property type="project" value="TreeGrafter"/>
</dbReference>
<feature type="transmembrane region" description="Helical" evidence="9">
    <location>
        <begin position="361"/>
        <end position="382"/>
    </location>
</feature>
<evidence type="ECO:0000256" key="3">
    <source>
        <dbReference type="ARBA" id="ARBA00022448"/>
    </source>
</evidence>
<comment type="subcellular location">
    <subcellularLocation>
        <location evidence="1">Membrane</location>
        <topology evidence="1">Multi-pass membrane protein</topology>
    </subcellularLocation>
</comment>
<dbReference type="OrthoDB" id="6339427at2759"/>
<dbReference type="InterPro" id="IPR050814">
    <property type="entry name" value="Myo-inositol_Transporter"/>
</dbReference>
<feature type="transmembrane region" description="Helical" evidence="9">
    <location>
        <begin position="141"/>
        <end position="163"/>
    </location>
</feature>
<evidence type="ECO:0000313" key="12">
    <source>
        <dbReference type="Proteomes" id="UP000756346"/>
    </source>
</evidence>
<feature type="domain" description="Major facilitator superfamily (MFS) profile" evidence="10">
    <location>
        <begin position="48"/>
        <end position="490"/>
    </location>
</feature>
<dbReference type="GO" id="GO:0005366">
    <property type="term" value="F:myo-inositol:proton symporter activity"/>
    <property type="evidence" value="ECO:0007669"/>
    <property type="project" value="TreeGrafter"/>
</dbReference>
<dbReference type="PRINTS" id="PR00171">
    <property type="entry name" value="SUGRTRNSPORT"/>
</dbReference>
<feature type="transmembrane region" description="Helical" evidence="9">
    <location>
        <begin position="331"/>
        <end position="349"/>
    </location>
</feature>
<keyword evidence="4 9" id="KW-0812">Transmembrane</keyword>
<organism evidence="11 12">
    <name type="scientific">Microdochium trichocladiopsis</name>
    <dbReference type="NCBI Taxonomy" id="1682393"/>
    <lineage>
        <taxon>Eukaryota</taxon>
        <taxon>Fungi</taxon>
        <taxon>Dikarya</taxon>
        <taxon>Ascomycota</taxon>
        <taxon>Pezizomycotina</taxon>
        <taxon>Sordariomycetes</taxon>
        <taxon>Xylariomycetidae</taxon>
        <taxon>Xylariales</taxon>
        <taxon>Microdochiaceae</taxon>
        <taxon>Microdochium</taxon>
    </lineage>
</organism>
<evidence type="ECO:0000313" key="11">
    <source>
        <dbReference type="EMBL" id="KAH7033537.1"/>
    </source>
</evidence>
<feature type="transmembrane region" description="Helical" evidence="9">
    <location>
        <begin position="302"/>
        <end position="325"/>
    </location>
</feature>
<feature type="transmembrane region" description="Helical" evidence="9">
    <location>
        <begin position="397"/>
        <end position="422"/>
    </location>
</feature>
<feature type="transmembrane region" description="Helical" evidence="9">
    <location>
        <begin position="88"/>
        <end position="108"/>
    </location>
</feature>
<dbReference type="Proteomes" id="UP000756346">
    <property type="component" value="Unassembled WGS sequence"/>
</dbReference>
<feature type="transmembrane region" description="Helical" evidence="9">
    <location>
        <begin position="44"/>
        <end position="61"/>
    </location>
</feature>
<dbReference type="GeneID" id="70181174"/>
<evidence type="ECO:0000256" key="4">
    <source>
        <dbReference type="ARBA" id="ARBA00022692"/>
    </source>
</evidence>
<keyword evidence="6 9" id="KW-0472">Membrane</keyword>
<dbReference type="Gene3D" id="1.20.1250.20">
    <property type="entry name" value="MFS general substrate transporter like domains"/>
    <property type="match status" value="1"/>
</dbReference>
<dbReference type="Pfam" id="PF00083">
    <property type="entry name" value="Sugar_tr"/>
    <property type="match status" value="1"/>
</dbReference>
<evidence type="ECO:0000256" key="7">
    <source>
        <dbReference type="ARBA" id="ARBA00049119"/>
    </source>
</evidence>
<feature type="transmembrane region" description="Helical" evidence="9">
    <location>
        <begin position="115"/>
        <end position="135"/>
    </location>
</feature>
<evidence type="ECO:0000256" key="9">
    <source>
        <dbReference type="SAM" id="Phobius"/>
    </source>
</evidence>
<comment type="similarity">
    <text evidence="2 8">Belongs to the major facilitator superfamily. Sugar transporter (TC 2.A.1.1) family.</text>
</comment>
<accession>A0A9P9BVP3</accession>
<sequence>MASSCGDIPRLNIHLSAKHPLEPTRRASDISLHDAIEQTKTSKLIWYITAAAAVGGFFYGYDTGFMSTTLVNIGADLGHSLSPSETQIITSMASLGALAGAFAAGLTADKLGRKFPIYTGSIVFVVASVIEATAFSIPQMAAGRFVSGFGSGATVMVIPMYLGELAPAKHRGRMIALYNVATTVGQIAAYGLGGGMSTVPNGWRWVAAIGSVSAILLCCLLPICPETPHQLISCGRLGDATLLIGRMYPEASIEQIQARAEHISVVVEDAKKALQGRSLFWQAKQLVCVGSNLRPLLTTCSIMASCQIGGFSSLMAYSSVIFSLVGFSNPALIPIILSAANFLFTLFGASVVDRWGRRKILIVTYMGMIIGLSAAAVSFQFIPVSADLTPQLNTVDWAGYMCLASIVFYLSFFALGPSTIGWCGTELMPLEVRALGTMVNIATGWVFSFILTSNFLSMMSKLTPSGTFCFYAAACGLGWVFIVFCYPEVTALPLEDVRQVFRSGFGVERANQLQKEMRARHKAEKLETPSLD</sequence>
<dbReference type="PANTHER" id="PTHR48020">
    <property type="entry name" value="PROTON MYO-INOSITOL COTRANSPORTER"/>
    <property type="match status" value="1"/>
</dbReference>
<dbReference type="FunFam" id="1.20.1250.20:FF:000073">
    <property type="entry name" value="MFS myo-inositol transporter, putative"/>
    <property type="match status" value="1"/>
</dbReference>
<evidence type="ECO:0000256" key="8">
    <source>
        <dbReference type="RuleBase" id="RU003346"/>
    </source>
</evidence>
<dbReference type="InterPro" id="IPR005828">
    <property type="entry name" value="MFS_sugar_transport-like"/>
</dbReference>
<keyword evidence="3 8" id="KW-0813">Transport</keyword>
<dbReference type="PROSITE" id="PS50850">
    <property type="entry name" value="MFS"/>
    <property type="match status" value="1"/>
</dbReference>
<dbReference type="SUPFAM" id="SSF103473">
    <property type="entry name" value="MFS general substrate transporter"/>
    <property type="match status" value="1"/>
</dbReference>
<dbReference type="AlphaFoldDB" id="A0A9P9BVP3"/>
<evidence type="ECO:0000256" key="1">
    <source>
        <dbReference type="ARBA" id="ARBA00004141"/>
    </source>
</evidence>
<dbReference type="InterPro" id="IPR005829">
    <property type="entry name" value="Sugar_transporter_CS"/>
</dbReference>
<dbReference type="PANTHER" id="PTHR48020:SF22">
    <property type="entry name" value="MAJOR FACILITATOR SUPERFAMILY (MFS) PROFILE DOMAIN-CONTAINING PROTEIN-RELATED"/>
    <property type="match status" value="1"/>
</dbReference>
<feature type="transmembrane region" description="Helical" evidence="9">
    <location>
        <begin position="175"/>
        <end position="193"/>
    </location>
</feature>